<evidence type="ECO:0000313" key="1">
    <source>
        <dbReference type="EMBL" id="ADL03476.1"/>
    </source>
</evidence>
<dbReference type="HOGENOM" id="CLU_159118_0_0_9"/>
<dbReference type="PaxDb" id="610130-Closa_0857"/>
<name>D9R642_LACSW</name>
<dbReference type="KEGG" id="csh:Closa_0857"/>
<dbReference type="Proteomes" id="UP000001662">
    <property type="component" value="Chromosome"/>
</dbReference>
<dbReference type="EMBL" id="CP002109">
    <property type="protein sequence ID" value="ADL03476.1"/>
    <property type="molecule type" value="Genomic_DNA"/>
</dbReference>
<dbReference type="OrthoDB" id="8687147at2"/>
<sequence>MAESSNGVMTVIARKKLCEAHAGDRQLPKIKKIAWGDGGVNEAGTPKNTTGNEIGLYNELMKKDVEAYVYVSEDHTSCRYTATLEAGDLTGKEISEMGLFDDDGDLVAYRTFLRKGKDEDIPQIYDMDEVF</sequence>
<organism evidence="1 2">
    <name type="scientific">Lacrimispora saccharolytica (strain ATCC 35040 / DSM 2544 / NRCC 2533 / WM1)</name>
    <name type="common">Clostridium saccharolyticum</name>
    <dbReference type="NCBI Taxonomy" id="610130"/>
    <lineage>
        <taxon>Bacteria</taxon>
        <taxon>Bacillati</taxon>
        <taxon>Bacillota</taxon>
        <taxon>Clostridia</taxon>
        <taxon>Lachnospirales</taxon>
        <taxon>Lachnospiraceae</taxon>
        <taxon>Lacrimispora</taxon>
    </lineage>
</organism>
<dbReference type="eggNOG" id="ENOG50334XF">
    <property type="taxonomic scope" value="Bacteria"/>
</dbReference>
<dbReference type="STRING" id="610130.Closa_0857"/>
<proteinExistence type="predicted"/>
<gene>
    <name evidence="1" type="ordered locus">Closa_0857</name>
</gene>
<evidence type="ECO:0000313" key="2">
    <source>
        <dbReference type="Proteomes" id="UP000001662"/>
    </source>
</evidence>
<evidence type="ECO:0008006" key="3">
    <source>
        <dbReference type="Google" id="ProtNLM"/>
    </source>
</evidence>
<accession>D9R642</accession>
<dbReference type="RefSeq" id="WP_013271571.1">
    <property type="nucleotide sequence ID" value="NC_014376.1"/>
</dbReference>
<reference evidence="1" key="1">
    <citation type="submission" date="2010-07" db="EMBL/GenBank/DDBJ databases">
        <title>Complete sequence of Clostridium saccharolyticum WM1.</title>
        <authorList>
            <consortium name="US DOE Joint Genome Institute"/>
            <person name="Lucas S."/>
            <person name="Copeland A."/>
            <person name="Lapidus A."/>
            <person name="Cheng J.-F."/>
            <person name="Bruce D."/>
            <person name="Goodwin L."/>
            <person name="Pitluck S."/>
            <person name="Chertkov O."/>
            <person name="Detter J.C."/>
            <person name="Han C."/>
            <person name="Tapia R."/>
            <person name="Land M."/>
            <person name="Hauser L."/>
            <person name="Chang Y.-J."/>
            <person name="Jeffries C."/>
            <person name="Kyrpides N."/>
            <person name="Ivanova N."/>
            <person name="Mikhailova N."/>
            <person name="Mouttaki H."/>
            <person name="Lin L."/>
            <person name="Zhou J."/>
            <person name="Hemme C.L."/>
            <person name="Woyke T."/>
        </authorList>
    </citation>
    <scope>NUCLEOTIDE SEQUENCE [LARGE SCALE GENOMIC DNA]</scope>
    <source>
        <strain evidence="1">WM1</strain>
    </source>
</reference>
<protein>
    <recommendedName>
        <fullName evidence="3">Phage tail protein</fullName>
    </recommendedName>
</protein>
<dbReference type="AlphaFoldDB" id="D9R642"/>
<keyword evidence="2" id="KW-1185">Reference proteome</keyword>